<dbReference type="Pfam" id="PF11185">
    <property type="entry name" value="DUF2971"/>
    <property type="match status" value="1"/>
</dbReference>
<reference evidence="1 2" key="1">
    <citation type="submission" date="2019-04" db="EMBL/GenBank/DDBJ databases">
        <title>Draft genome sequence of Pseudomonas sp. M7D1 isolated from rhizosphere of plant the flowery desert.</title>
        <authorList>
            <person name="Poblete-Morales M."/>
            <person name="Plaza N."/>
            <person name="Corsini G."/>
            <person name="Silva E."/>
        </authorList>
    </citation>
    <scope>NUCLEOTIDE SEQUENCE [LARGE SCALE GENOMIC DNA]</scope>
    <source>
        <strain evidence="1 2">M7D1</strain>
    </source>
</reference>
<gene>
    <name evidence="1" type="ORF">E5170_00185</name>
</gene>
<comment type="caution">
    <text evidence="1">The sequence shown here is derived from an EMBL/GenBank/DDBJ whole genome shotgun (WGS) entry which is preliminary data.</text>
</comment>
<dbReference type="RefSeq" id="WP_136491911.1">
    <property type="nucleotide sequence ID" value="NZ_SSBS01000001.1"/>
</dbReference>
<sequence length="270" mass="31265">MYYKYRSCIARTWDIINNRELYFSLPQNLNDPLDVSIDVQSEYERAKEFVYKNDKHPEGRRSFLITMLDSIKKGEDEDGRDIYLNRALYLYMQSRGVLSLSKTPHDALLWSHYADGHRGVCLGFGSGILDIEDVSGKGDVRYLPNPPYMEKFLELTDEFGEFCRPWDGLHFTREQGKNFYNKQVDAMLEIGLFTKSEDWKYEQEFRLTSCPGNRKFKSSALVEVILGAKISQADETKLVQLLSCPEFAHVKLKKAFNIPGTFSFGSRLLD</sequence>
<dbReference type="EMBL" id="SSBS01000001">
    <property type="protein sequence ID" value="THF35899.1"/>
    <property type="molecule type" value="Genomic_DNA"/>
</dbReference>
<organism evidence="1 2">
    <name type="scientific">Pseudomonas atacamensis</name>
    <dbReference type="NCBI Taxonomy" id="2565368"/>
    <lineage>
        <taxon>Bacteria</taxon>
        <taxon>Pseudomonadati</taxon>
        <taxon>Pseudomonadota</taxon>
        <taxon>Gammaproteobacteria</taxon>
        <taxon>Pseudomonadales</taxon>
        <taxon>Pseudomonadaceae</taxon>
        <taxon>Pseudomonas</taxon>
    </lineage>
</organism>
<evidence type="ECO:0000313" key="1">
    <source>
        <dbReference type="EMBL" id="THF35899.1"/>
    </source>
</evidence>
<name>A0AAQ2DFT1_9PSED</name>
<dbReference type="AlphaFoldDB" id="A0AAQ2DFT1"/>
<dbReference type="Proteomes" id="UP000310574">
    <property type="component" value="Unassembled WGS sequence"/>
</dbReference>
<accession>A0AAQ2DFT1</accession>
<evidence type="ECO:0000313" key="2">
    <source>
        <dbReference type="Proteomes" id="UP000310574"/>
    </source>
</evidence>
<proteinExistence type="predicted"/>
<protein>
    <submittedName>
        <fullName evidence="1">DUF2971 domain-containing protein</fullName>
    </submittedName>
</protein>
<dbReference type="InterPro" id="IPR021352">
    <property type="entry name" value="DUF2971"/>
</dbReference>